<dbReference type="Proteomes" id="UP001239111">
    <property type="component" value="Chromosome 2"/>
</dbReference>
<sequence>MGMILKLFVIVSYYISPFSVSTLNAVDIDAGSTILWGPGLDPENITMRARYIFIQLVDKNGNNVTESPGKKIISSHMTGKSDSGTQCRIWSEILDCKDGSFILRYNIYNTCFDLKIEIKIKGKALHLKQATFKGPVYEEECYCPSPSFETWSNQNHCPEEYSQILQDLEPFPSVDFDILRDKIISRYNKPHSVSICHYVIKSNEVYRSCYGEHVGFKTFVDKILLSLTRKMVLPDVEFFMNLGDWPLVQKSQELYPIISWCGSDDSMDIVVPTYEITQSSIEAMGSVSLDMLSVQGNTKQPWSKKVNKVFWRGRDSRRERLDLIDLAKKSPQFFNVSITKFFFFRDKMDMYGPEQKHTSFFDFFEFKYQLNIDGTVAAYRFPFLMAGDSLVFKQNSKYYEHFYKGVEDGMQFISIKSDLSDLIQKVQWALDNDADAHDIAKRARQYVRDNLMPQDIFCYYAVLINEWSRRLKNTIEIQAGMEHVDKLKHECNCLNFRRVKKEEL</sequence>
<reference evidence="1" key="1">
    <citation type="submission" date="2023-04" db="EMBL/GenBank/DDBJ databases">
        <title>A chromosome-level genome assembly of the parasitoid wasp Eretmocerus hayati.</title>
        <authorList>
            <person name="Zhong Y."/>
            <person name="Liu S."/>
            <person name="Liu Y."/>
        </authorList>
    </citation>
    <scope>NUCLEOTIDE SEQUENCE</scope>
    <source>
        <strain evidence="1">ZJU_SS_LIU_2023</strain>
    </source>
</reference>
<protein>
    <submittedName>
        <fullName evidence="1">Uncharacterized protein</fullName>
    </submittedName>
</protein>
<evidence type="ECO:0000313" key="1">
    <source>
        <dbReference type="EMBL" id="KAJ8681052.1"/>
    </source>
</evidence>
<evidence type="ECO:0000313" key="2">
    <source>
        <dbReference type="Proteomes" id="UP001239111"/>
    </source>
</evidence>
<proteinExistence type="predicted"/>
<dbReference type="EMBL" id="CM056742">
    <property type="protein sequence ID" value="KAJ8681052.1"/>
    <property type="molecule type" value="Genomic_DNA"/>
</dbReference>
<name>A0ACC2PCM4_9HYME</name>
<organism evidence="1 2">
    <name type="scientific">Eretmocerus hayati</name>
    <dbReference type="NCBI Taxonomy" id="131215"/>
    <lineage>
        <taxon>Eukaryota</taxon>
        <taxon>Metazoa</taxon>
        <taxon>Ecdysozoa</taxon>
        <taxon>Arthropoda</taxon>
        <taxon>Hexapoda</taxon>
        <taxon>Insecta</taxon>
        <taxon>Pterygota</taxon>
        <taxon>Neoptera</taxon>
        <taxon>Endopterygota</taxon>
        <taxon>Hymenoptera</taxon>
        <taxon>Apocrita</taxon>
        <taxon>Proctotrupomorpha</taxon>
        <taxon>Chalcidoidea</taxon>
        <taxon>Aphelinidae</taxon>
        <taxon>Aphelininae</taxon>
        <taxon>Eretmocerus</taxon>
    </lineage>
</organism>
<accession>A0ACC2PCM4</accession>
<comment type="caution">
    <text evidence="1">The sequence shown here is derived from an EMBL/GenBank/DDBJ whole genome shotgun (WGS) entry which is preliminary data.</text>
</comment>
<gene>
    <name evidence="1" type="ORF">QAD02_016839</name>
</gene>
<keyword evidence="2" id="KW-1185">Reference proteome</keyword>